<evidence type="ECO:0000259" key="5">
    <source>
        <dbReference type="Pfam" id="PF04542"/>
    </source>
</evidence>
<reference evidence="6 7" key="1">
    <citation type="submission" date="2019-08" db="EMBL/GenBank/DDBJ databases">
        <title>In-depth cultivation of the pig gut microbiome towards novel bacterial diversity and tailored functional studies.</title>
        <authorList>
            <person name="Wylensek D."/>
            <person name="Hitch T.C.A."/>
            <person name="Clavel T."/>
        </authorList>
    </citation>
    <scope>NUCLEOTIDE SEQUENCE [LARGE SCALE GENOMIC DNA]</scope>
    <source>
        <strain evidence="6 7">NM-380-WT-3C1</strain>
    </source>
</reference>
<sequence>MGNFDLDSLAVAAKNDSKVFRKLLEASRCNIEREVKKYARGINNNFADEYMSEAILALYKSVLTFNPNKGNFSAYSSSCIKQAILDFMREKQSTLSIGTTKISEINKLNYARKIIRENGLEETKDNLMKYSGINSKRTLETVLLAERSNGTISIDSNIDKDSDTTILDFKSDDFSIEEEVLKNEQIRSLYISISNLSNDEQYLIIYSYGLLGKDKKSNKEMALYLKVSENTIINRKNAIKDKLRVMMEPLVA</sequence>
<dbReference type="InterPro" id="IPR007627">
    <property type="entry name" value="RNA_pol_sigma70_r2"/>
</dbReference>
<protein>
    <submittedName>
        <fullName evidence="6">Sigma-70 family RNA polymerase sigma factor</fullName>
    </submittedName>
</protein>
<evidence type="ECO:0000256" key="1">
    <source>
        <dbReference type="ARBA" id="ARBA00023015"/>
    </source>
</evidence>
<dbReference type="EMBL" id="VUNN01000034">
    <property type="protein sequence ID" value="MSU07270.1"/>
    <property type="molecule type" value="Genomic_DNA"/>
</dbReference>
<dbReference type="InterPro" id="IPR013325">
    <property type="entry name" value="RNA_pol_sigma_r2"/>
</dbReference>
<dbReference type="NCBIfam" id="TIGR02937">
    <property type="entry name" value="sigma70-ECF"/>
    <property type="match status" value="1"/>
</dbReference>
<dbReference type="GO" id="GO:0003677">
    <property type="term" value="F:DNA binding"/>
    <property type="evidence" value="ECO:0007669"/>
    <property type="project" value="UniProtKB-KW"/>
</dbReference>
<keyword evidence="7" id="KW-1185">Reference proteome</keyword>
<dbReference type="Pfam" id="PF04542">
    <property type="entry name" value="Sigma70_r2"/>
    <property type="match status" value="1"/>
</dbReference>
<dbReference type="GO" id="GO:0016987">
    <property type="term" value="F:sigma factor activity"/>
    <property type="evidence" value="ECO:0007669"/>
    <property type="project" value="UniProtKB-KW"/>
</dbReference>
<keyword evidence="1" id="KW-0805">Transcription regulation</keyword>
<keyword evidence="2" id="KW-0731">Sigma factor</keyword>
<dbReference type="Gene3D" id="1.10.1740.10">
    <property type="match status" value="1"/>
</dbReference>
<dbReference type="RefSeq" id="WP_154426881.1">
    <property type="nucleotide sequence ID" value="NZ_VUNN01000034.1"/>
</dbReference>
<evidence type="ECO:0000313" key="6">
    <source>
        <dbReference type="EMBL" id="MSU07270.1"/>
    </source>
</evidence>
<organism evidence="6 7">
    <name type="scientific">Bullifex porci</name>
    <dbReference type="NCBI Taxonomy" id="2606638"/>
    <lineage>
        <taxon>Bacteria</taxon>
        <taxon>Pseudomonadati</taxon>
        <taxon>Spirochaetota</taxon>
        <taxon>Spirochaetia</taxon>
        <taxon>Spirochaetales</taxon>
        <taxon>Spirochaetaceae</taxon>
        <taxon>Bullifex</taxon>
    </lineage>
</organism>
<comment type="caution">
    <text evidence="6">The sequence shown here is derived from an EMBL/GenBank/DDBJ whole genome shotgun (WGS) entry which is preliminary data.</text>
</comment>
<evidence type="ECO:0000313" key="7">
    <source>
        <dbReference type="Proteomes" id="UP000460549"/>
    </source>
</evidence>
<dbReference type="SUPFAM" id="SSF88659">
    <property type="entry name" value="Sigma3 and sigma4 domains of RNA polymerase sigma factors"/>
    <property type="match status" value="1"/>
</dbReference>
<keyword evidence="3" id="KW-0238">DNA-binding</keyword>
<dbReference type="PANTHER" id="PTHR30385">
    <property type="entry name" value="SIGMA FACTOR F FLAGELLAR"/>
    <property type="match status" value="1"/>
</dbReference>
<dbReference type="Gene3D" id="1.20.140.160">
    <property type="match status" value="1"/>
</dbReference>
<proteinExistence type="predicted"/>
<gene>
    <name evidence="6" type="ORF">FYJ80_10925</name>
</gene>
<evidence type="ECO:0000256" key="4">
    <source>
        <dbReference type="ARBA" id="ARBA00023163"/>
    </source>
</evidence>
<dbReference type="InterPro" id="IPR013324">
    <property type="entry name" value="RNA_pol_sigma_r3/r4-like"/>
</dbReference>
<dbReference type="SUPFAM" id="SSF88946">
    <property type="entry name" value="Sigma2 domain of RNA polymerase sigma factors"/>
    <property type="match status" value="1"/>
</dbReference>
<feature type="domain" description="RNA polymerase sigma-70 region 2" evidence="5">
    <location>
        <begin position="33"/>
        <end position="93"/>
    </location>
</feature>
<name>A0A7X2PF92_9SPIO</name>
<accession>A0A7X2PF92</accession>
<keyword evidence="4" id="KW-0804">Transcription</keyword>
<evidence type="ECO:0000256" key="2">
    <source>
        <dbReference type="ARBA" id="ARBA00023082"/>
    </source>
</evidence>
<dbReference type="Proteomes" id="UP000460549">
    <property type="component" value="Unassembled WGS sequence"/>
</dbReference>
<dbReference type="AlphaFoldDB" id="A0A7X2PF92"/>
<evidence type="ECO:0000256" key="3">
    <source>
        <dbReference type="ARBA" id="ARBA00023125"/>
    </source>
</evidence>
<dbReference type="GO" id="GO:0006352">
    <property type="term" value="P:DNA-templated transcription initiation"/>
    <property type="evidence" value="ECO:0007669"/>
    <property type="project" value="InterPro"/>
</dbReference>
<dbReference type="InterPro" id="IPR014284">
    <property type="entry name" value="RNA_pol_sigma-70_dom"/>
</dbReference>